<dbReference type="RefSeq" id="WP_345484207.1">
    <property type="nucleotide sequence ID" value="NZ_BAAAWU010000001.1"/>
</dbReference>
<feature type="region of interest" description="Disordered" evidence="1">
    <location>
        <begin position="1"/>
        <end position="65"/>
    </location>
</feature>
<evidence type="ECO:0008006" key="4">
    <source>
        <dbReference type="Google" id="ProtNLM"/>
    </source>
</evidence>
<evidence type="ECO:0000313" key="2">
    <source>
        <dbReference type="EMBL" id="MFB9557208.1"/>
    </source>
</evidence>
<organism evidence="2 3">
    <name type="scientific">Streptomyces roseoviridis</name>
    <dbReference type="NCBI Taxonomy" id="67361"/>
    <lineage>
        <taxon>Bacteria</taxon>
        <taxon>Bacillati</taxon>
        <taxon>Actinomycetota</taxon>
        <taxon>Actinomycetes</taxon>
        <taxon>Kitasatosporales</taxon>
        <taxon>Streptomycetaceae</taxon>
        <taxon>Streptomyces</taxon>
    </lineage>
</organism>
<protein>
    <recommendedName>
        <fullName evidence="4">Stress-induced protein</fullName>
    </recommendedName>
</protein>
<gene>
    <name evidence="2" type="ORF">ACFFTP_23855</name>
</gene>
<sequence>MSENKDRFARARSEEQPGASSGSERQAQEREVPGTAGSKEGYQRAGTGEGEPLKGVEADEQEDGA</sequence>
<feature type="compositionally biased region" description="Basic and acidic residues" evidence="1">
    <location>
        <begin position="1"/>
        <end position="15"/>
    </location>
</feature>
<reference evidence="2 3" key="1">
    <citation type="submission" date="2024-09" db="EMBL/GenBank/DDBJ databases">
        <authorList>
            <person name="Sun Q."/>
            <person name="Mori K."/>
        </authorList>
    </citation>
    <scope>NUCLEOTIDE SEQUENCE [LARGE SCALE GENOMIC DNA]</scope>
    <source>
        <strain evidence="2 3">JCM 4414</strain>
    </source>
</reference>
<evidence type="ECO:0000256" key="1">
    <source>
        <dbReference type="SAM" id="MobiDB-lite"/>
    </source>
</evidence>
<name>A0ABV5QUJ4_9ACTN</name>
<comment type="caution">
    <text evidence="2">The sequence shown here is derived from an EMBL/GenBank/DDBJ whole genome shotgun (WGS) entry which is preliminary data.</text>
</comment>
<dbReference type="Proteomes" id="UP001589716">
    <property type="component" value="Unassembled WGS sequence"/>
</dbReference>
<keyword evidence="3" id="KW-1185">Reference proteome</keyword>
<dbReference type="EMBL" id="JBHMCT010000014">
    <property type="protein sequence ID" value="MFB9557208.1"/>
    <property type="molecule type" value="Genomic_DNA"/>
</dbReference>
<evidence type="ECO:0000313" key="3">
    <source>
        <dbReference type="Proteomes" id="UP001589716"/>
    </source>
</evidence>
<accession>A0ABV5QUJ4</accession>
<proteinExistence type="predicted"/>